<dbReference type="SUPFAM" id="SSF54862">
    <property type="entry name" value="4Fe-4S ferredoxins"/>
    <property type="match status" value="1"/>
</dbReference>
<dbReference type="InterPro" id="IPR017896">
    <property type="entry name" value="4Fe4S_Fe-S-bd"/>
</dbReference>
<dbReference type="PROSITE" id="PS00198">
    <property type="entry name" value="4FE4S_FER_1"/>
    <property type="match status" value="1"/>
</dbReference>
<keyword evidence="3" id="KW-0411">Iron-sulfur</keyword>
<feature type="domain" description="4Fe-4S ferredoxin-type" evidence="4">
    <location>
        <begin position="4"/>
        <end position="33"/>
    </location>
</feature>
<organism evidence="5 6">
    <name type="scientific">Candidatus Raymondbacteria bacterium RIFOXYD12_FULL_49_13</name>
    <dbReference type="NCBI Taxonomy" id="1817890"/>
    <lineage>
        <taxon>Bacteria</taxon>
        <taxon>Raymondiibacteriota</taxon>
    </lineage>
</organism>
<accession>A0A1F7FKK7</accession>
<dbReference type="Pfam" id="PF12838">
    <property type="entry name" value="Fer4_7"/>
    <property type="match status" value="1"/>
</dbReference>
<keyword evidence="2" id="KW-0408">Iron</keyword>
<protein>
    <recommendedName>
        <fullName evidence="4">4Fe-4S ferredoxin-type domain-containing protein</fullName>
    </recommendedName>
</protein>
<evidence type="ECO:0000256" key="3">
    <source>
        <dbReference type="ARBA" id="ARBA00023014"/>
    </source>
</evidence>
<comment type="caution">
    <text evidence="5">The sequence shown here is derived from an EMBL/GenBank/DDBJ whole genome shotgun (WGS) entry which is preliminary data.</text>
</comment>
<dbReference type="GO" id="GO:0046872">
    <property type="term" value="F:metal ion binding"/>
    <property type="evidence" value="ECO:0007669"/>
    <property type="project" value="UniProtKB-KW"/>
</dbReference>
<dbReference type="PANTHER" id="PTHR43122:SF1">
    <property type="entry name" value="IRON-SULFUR-BINDING PROTEIN"/>
    <property type="match status" value="1"/>
</dbReference>
<gene>
    <name evidence="5" type="ORF">A2519_09200</name>
</gene>
<feature type="domain" description="4Fe-4S ferredoxin-type" evidence="4">
    <location>
        <begin position="43"/>
        <end position="72"/>
    </location>
</feature>
<dbReference type="GO" id="GO:0051536">
    <property type="term" value="F:iron-sulfur cluster binding"/>
    <property type="evidence" value="ECO:0007669"/>
    <property type="project" value="UniProtKB-KW"/>
</dbReference>
<dbReference type="PANTHER" id="PTHR43122">
    <property type="entry name" value="FERREDOXIN SUBUNIT OF PYRUVATE:FLAVODOXIN OXIDOREDUCTASE-RELATED"/>
    <property type="match status" value="1"/>
</dbReference>
<dbReference type="InterPro" id="IPR017900">
    <property type="entry name" value="4Fe4S_Fe_S_CS"/>
</dbReference>
<evidence type="ECO:0000313" key="6">
    <source>
        <dbReference type="Proteomes" id="UP000179243"/>
    </source>
</evidence>
<dbReference type="AlphaFoldDB" id="A0A1F7FKK7"/>
<evidence type="ECO:0000256" key="1">
    <source>
        <dbReference type="ARBA" id="ARBA00022723"/>
    </source>
</evidence>
<evidence type="ECO:0000259" key="4">
    <source>
        <dbReference type="PROSITE" id="PS51379"/>
    </source>
</evidence>
<evidence type="ECO:0000256" key="2">
    <source>
        <dbReference type="ARBA" id="ARBA00023004"/>
    </source>
</evidence>
<dbReference type="EMBL" id="MFYX01000013">
    <property type="protein sequence ID" value="OGK07158.1"/>
    <property type="molecule type" value="Genomic_DNA"/>
</dbReference>
<dbReference type="PROSITE" id="PS51379">
    <property type="entry name" value="4FE4S_FER_2"/>
    <property type="match status" value="2"/>
</dbReference>
<sequence length="77" mass="8361">MAKGRIEIDRDACKGCGICVSACKHGVISLSEKNSTNRFGYRYLIVIDEARCTGCTLCGVMCPDSAIMVYKEETATC</sequence>
<dbReference type="Gene3D" id="3.30.70.20">
    <property type="match status" value="2"/>
</dbReference>
<reference evidence="5 6" key="1">
    <citation type="journal article" date="2016" name="Nat. Commun.">
        <title>Thousands of microbial genomes shed light on interconnected biogeochemical processes in an aquifer system.</title>
        <authorList>
            <person name="Anantharaman K."/>
            <person name="Brown C.T."/>
            <person name="Hug L.A."/>
            <person name="Sharon I."/>
            <person name="Castelle C.J."/>
            <person name="Probst A.J."/>
            <person name="Thomas B.C."/>
            <person name="Singh A."/>
            <person name="Wilkins M.J."/>
            <person name="Karaoz U."/>
            <person name="Brodie E.L."/>
            <person name="Williams K.H."/>
            <person name="Hubbard S.S."/>
            <person name="Banfield J.F."/>
        </authorList>
    </citation>
    <scope>NUCLEOTIDE SEQUENCE [LARGE SCALE GENOMIC DNA]</scope>
</reference>
<proteinExistence type="predicted"/>
<name>A0A1F7FKK7_UNCRA</name>
<keyword evidence="1" id="KW-0479">Metal-binding</keyword>
<evidence type="ECO:0000313" key="5">
    <source>
        <dbReference type="EMBL" id="OGK07158.1"/>
    </source>
</evidence>
<dbReference type="Proteomes" id="UP000179243">
    <property type="component" value="Unassembled WGS sequence"/>
</dbReference>